<keyword evidence="3" id="KW-1133">Transmembrane helix</keyword>
<feature type="region of interest" description="Disordered" evidence="2">
    <location>
        <begin position="47"/>
        <end position="66"/>
    </location>
</feature>
<dbReference type="GeneID" id="39877185"/>
<name>A0A2H6KK90_9APIC</name>
<keyword evidence="5" id="KW-1185">Reference proteome</keyword>
<organism evidence="4 5">
    <name type="scientific">Babesia ovata</name>
    <dbReference type="NCBI Taxonomy" id="189622"/>
    <lineage>
        <taxon>Eukaryota</taxon>
        <taxon>Sar</taxon>
        <taxon>Alveolata</taxon>
        <taxon>Apicomplexa</taxon>
        <taxon>Aconoidasida</taxon>
        <taxon>Piroplasmida</taxon>
        <taxon>Babesiidae</taxon>
        <taxon>Babesia</taxon>
    </lineage>
</organism>
<evidence type="ECO:0000256" key="2">
    <source>
        <dbReference type="SAM" id="MobiDB-lite"/>
    </source>
</evidence>
<evidence type="ECO:0000313" key="4">
    <source>
        <dbReference type="EMBL" id="GBE63415.1"/>
    </source>
</evidence>
<feature type="coiled-coil region" evidence="1">
    <location>
        <begin position="879"/>
        <end position="906"/>
    </location>
</feature>
<comment type="caution">
    <text evidence="4">The sequence shown here is derived from an EMBL/GenBank/DDBJ whole genome shotgun (WGS) entry which is preliminary data.</text>
</comment>
<dbReference type="PANTHER" id="PTHR18976:SF34">
    <property type="entry name" value="LIPID-BINDING PROTEIN"/>
    <property type="match status" value="1"/>
</dbReference>
<dbReference type="VEuPathDB" id="PiroplasmaDB:BOVATA_049080"/>
<dbReference type="PANTHER" id="PTHR18976">
    <property type="entry name" value="APOLIPOPROTEIN"/>
    <property type="match status" value="1"/>
</dbReference>
<proteinExistence type="predicted"/>
<feature type="transmembrane region" description="Helical" evidence="3">
    <location>
        <begin position="1716"/>
        <end position="1739"/>
    </location>
</feature>
<dbReference type="EMBL" id="BDSA01000046">
    <property type="protein sequence ID" value="GBE63415.1"/>
    <property type="molecule type" value="Genomic_DNA"/>
</dbReference>
<protein>
    <recommendedName>
        <fullName evidence="6">Extracellular matrix-binding ebh</fullName>
    </recommendedName>
</protein>
<evidence type="ECO:0000256" key="1">
    <source>
        <dbReference type="SAM" id="Coils"/>
    </source>
</evidence>
<feature type="compositionally biased region" description="Polar residues" evidence="2">
    <location>
        <begin position="47"/>
        <end position="63"/>
    </location>
</feature>
<accession>A0A2H6KK90</accession>
<dbReference type="Proteomes" id="UP000236319">
    <property type="component" value="Unassembled WGS sequence"/>
</dbReference>
<keyword evidence="3" id="KW-0472">Membrane</keyword>
<evidence type="ECO:0008006" key="6">
    <source>
        <dbReference type="Google" id="ProtNLM"/>
    </source>
</evidence>
<dbReference type="Gene3D" id="1.20.120.20">
    <property type="entry name" value="Apolipoprotein"/>
    <property type="match status" value="1"/>
</dbReference>
<feature type="coiled-coil region" evidence="1">
    <location>
        <begin position="766"/>
        <end position="822"/>
    </location>
</feature>
<gene>
    <name evidence="4" type="ORF">BOVATA_049080</name>
</gene>
<keyword evidence="1" id="KW-0175">Coiled coil</keyword>
<feature type="coiled-coil region" evidence="1">
    <location>
        <begin position="66"/>
        <end position="93"/>
    </location>
</feature>
<sequence>MDKQRASSLEGEVHHGIDVIVKLTQFSGGEDSVKTLIDKEIARLTKQHNGCQKSPQPHASSDCPQHKKLEELRKKLETLKQNKENHCETLLNNLCSGLEKFLGYQETSKGYDGSGIVYSDLDRLCDGVMSFLHGVLSGVKGDDNVTKYDNNLRSDANLNSVLQLLTSSIGSGRSGISQSVASVKGWLGKYNEEVGKKTGAVTDGLSTLIGGNEYYKEVENQENSGLGTQLMGWTSTVQKIKFELNDIETRNIKTLDPTLSAQIMNKVDPITKVVEHLQSVAGNGDFAAKVKAVDSEMDAKEAHVRDEIEKKCKALQLTLKTKFEAINADIDKIGEERTTKLKELLELVAKLETSVITADKDANNLVTRYDSEIAQKLNDINEQVTPLDTTPISSGLNTVFTEVGKQLEALEEKLVELGGLGNAVRINLGTGLENIKLDLQQAIETLKQEIKRNVKAYVEGELPRKIIDKISSFAGNIAHQDGIDGQLDEIVHIARQYAEQFTQGRRDNGLEKTLQKWMEDILDDKGTIKHRIGKYVNDNSNKDTFIRTIKDELTRRISANFPSYLAESNNIKQMILDARDACNKFATTLARKLESGKITTSGDSHPFVKEIATAIDKGVLQKNTEERGYNPEFTFQTAIYNMLKQLLPKVTKAATELEWFAEEAKIGNVEVAIREVKQLGNRLGDEVKAVDDPHKLGNAIQSKASAEAIKGDFKSPLEKLLTSAGEKGITMLNAKVWHCINNGLSDISPNIKTHIDKLNKDSVVQADNIYQLVQSLQKQISDLKELTEAVNDKANNEIKQRVESLKKRVAELKSSITNISEQINAFNTSLRTAIDTAKDTVESARYALQKEITDTQLHLNNKVTQAFKAVYDKVKEVFCEQHKADLKALKDLVNEQNAAITEIIRKDKESGVKGLLDKMNKQKGMLDTVKNQNELFFTASYLDLFLIPVTDYIQNEVKTQAKGDYKITKEIKLLCMVFRNIVIGISESKHFSHEVSNRLSKLSEKVDGLKPLELPDAGRPVLGALKTGMNAFVKELQKQYVNKYEGCQPITQWVTQDTDQNVGQGADQGAGQKTKLTPEGKNCASILLTILPMMNHKLSKLRLYCSSDWQNQKINSHGTNGLGKFLRSCDYTVSDSVERDHGELQNSDKMKGKDILDRLVNNNIIMLPSSDDDVYDGGIIVDLHRCLSTYYNVCHLRLHDSPKYPCSVRDMLTYLCGLPYTRVYQSIKPHCETMLKKETDDATKNGKEPDTVMSSIFRRELVGSLHPTCTQARDILVTICGYGRGAETADYPYACNFADNSRGFHYPDSVSTLIDVLKDMCSRLLRSLYFLRTRCSYDASTANGWRDCRYGKDVSAYQLPCKNSSHSDAECVPKSPLQAHLTDSLPGMLPHAVTSVGCKSTCNTCPKMSPGQPCLTPMGFWDLTTSASINKKGRDIYVVLSDFCKDAESPLCALLRCLQFVSPSPPSSLPDMFSLFCNFFQWRKVDSRTDRLRYGQNADFIQHLTDETIEAAFPLHKWYHENFSNAILTNALTKLEKSVDNHNNPPADDADPKTLSSTHSDLASLTFRSNCKIPGTCGQYMQPLCVHAYHTYSQKQAGLHLSWFVHLAWRFWQLLDCFLKAIQNAQCKSYGCSSCNCGSGKHGDKEACKCESVVKCGSVVSTFYQYGFTFGNAKQLASTKKCDMLCAQLKRVVYSQQFKDLFDAIDKFIWAIRTPFSYLLLALWSLSLLYLLHIAVVRLDVLRIRSHLRSPASHRIAAQSLLAAARVRALANVKYFSP</sequence>
<reference evidence="4 5" key="1">
    <citation type="journal article" date="2017" name="BMC Genomics">
        <title>Whole-genome assembly of Babesia ovata and comparative genomics between closely related pathogens.</title>
        <authorList>
            <person name="Yamagishi J."/>
            <person name="Asada M."/>
            <person name="Hakimi H."/>
            <person name="Tanaka T.Q."/>
            <person name="Sugimoto C."/>
            <person name="Kawazu S."/>
        </authorList>
    </citation>
    <scope>NUCLEOTIDE SEQUENCE [LARGE SCALE GENOMIC DNA]</scope>
    <source>
        <strain evidence="4 5">Miyake</strain>
    </source>
</reference>
<keyword evidence="3" id="KW-0812">Transmembrane</keyword>
<evidence type="ECO:0000313" key="5">
    <source>
        <dbReference type="Proteomes" id="UP000236319"/>
    </source>
</evidence>
<evidence type="ECO:0000256" key="3">
    <source>
        <dbReference type="SAM" id="Phobius"/>
    </source>
</evidence>
<dbReference type="InterPro" id="IPR050163">
    <property type="entry name" value="Apolipoprotein_A1/A4/E"/>
</dbReference>
<dbReference type="RefSeq" id="XP_028869658.1">
    <property type="nucleotide sequence ID" value="XM_029013825.1"/>
</dbReference>